<reference evidence="1" key="1">
    <citation type="submission" date="2022-11" db="EMBL/GenBank/DDBJ databases">
        <title>Genome Sequence of Cubamyces cubensis.</title>
        <authorList>
            <person name="Buettner E."/>
        </authorList>
    </citation>
    <scope>NUCLEOTIDE SEQUENCE</scope>
    <source>
        <strain evidence="1">MPL-01</strain>
    </source>
</reference>
<name>A0AAD7XD80_9APHY</name>
<gene>
    <name evidence="1" type="ORF">ONZ51_g3692</name>
</gene>
<organism evidence="1 2">
    <name type="scientific">Trametes cubensis</name>
    <dbReference type="NCBI Taxonomy" id="1111947"/>
    <lineage>
        <taxon>Eukaryota</taxon>
        <taxon>Fungi</taxon>
        <taxon>Dikarya</taxon>
        <taxon>Basidiomycota</taxon>
        <taxon>Agaricomycotina</taxon>
        <taxon>Agaricomycetes</taxon>
        <taxon>Polyporales</taxon>
        <taxon>Polyporaceae</taxon>
        <taxon>Trametes</taxon>
    </lineage>
</organism>
<dbReference type="AlphaFoldDB" id="A0AAD7XD80"/>
<keyword evidence="2" id="KW-1185">Reference proteome</keyword>
<sequence length="163" mass="17638">MCVLTFALGNGGSSGERDKDGDEDENLVEDLHGEVDNGALIPASGAFFGPLPLSLRRRHEAEQRMRGGQVALALTSAGSVCLHVRLLHTSHRTDLVDDLYTKFALRSSHIDCAPYLREVPRAHLTQDDNHIEYMDPADTMAGNAVTKTSADTTSHDSGLRGIV</sequence>
<dbReference type="Proteomes" id="UP001215151">
    <property type="component" value="Unassembled WGS sequence"/>
</dbReference>
<evidence type="ECO:0000313" key="1">
    <source>
        <dbReference type="EMBL" id="KAJ8488194.1"/>
    </source>
</evidence>
<accession>A0AAD7XD80</accession>
<comment type="caution">
    <text evidence="1">The sequence shown here is derived from an EMBL/GenBank/DDBJ whole genome shotgun (WGS) entry which is preliminary data.</text>
</comment>
<evidence type="ECO:0000313" key="2">
    <source>
        <dbReference type="Proteomes" id="UP001215151"/>
    </source>
</evidence>
<proteinExistence type="predicted"/>
<protein>
    <submittedName>
        <fullName evidence="1">Uncharacterized protein</fullName>
    </submittedName>
</protein>
<dbReference type="EMBL" id="JAPEVG010000066">
    <property type="protein sequence ID" value="KAJ8488194.1"/>
    <property type="molecule type" value="Genomic_DNA"/>
</dbReference>